<name>A0A2M6IUK7_9BACT</name>
<protein>
    <submittedName>
        <fullName evidence="5">Peptide chain release factor 1</fullName>
    </submittedName>
</protein>
<comment type="similarity">
    <text evidence="1">Belongs to the prokaryotic/mitochondrial release factor family.</text>
</comment>
<dbReference type="GO" id="GO:0005737">
    <property type="term" value="C:cytoplasm"/>
    <property type="evidence" value="ECO:0007669"/>
    <property type="project" value="UniProtKB-ARBA"/>
</dbReference>
<evidence type="ECO:0000313" key="5">
    <source>
        <dbReference type="EMBL" id="PIQ73540.1"/>
    </source>
</evidence>
<evidence type="ECO:0000256" key="2">
    <source>
        <dbReference type="ARBA" id="ARBA00022481"/>
    </source>
</evidence>
<dbReference type="InterPro" id="IPR005139">
    <property type="entry name" value="PCRF"/>
</dbReference>
<dbReference type="Pfam" id="PF00472">
    <property type="entry name" value="RF-1"/>
    <property type="match status" value="1"/>
</dbReference>
<accession>A0A2M6IUK7</accession>
<dbReference type="InterPro" id="IPR050057">
    <property type="entry name" value="Prokaryotic/Mito_RF"/>
</dbReference>
<keyword evidence="2" id="KW-0488">Methylation</keyword>
<evidence type="ECO:0000259" key="4">
    <source>
        <dbReference type="PROSITE" id="PS00745"/>
    </source>
</evidence>
<dbReference type="PROSITE" id="PS00745">
    <property type="entry name" value="RF_PROK_I"/>
    <property type="match status" value="1"/>
</dbReference>
<dbReference type="SUPFAM" id="SSF75620">
    <property type="entry name" value="Release factor"/>
    <property type="match status" value="1"/>
</dbReference>
<reference evidence="5 6" key="1">
    <citation type="submission" date="2017-09" db="EMBL/GenBank/DDBJ databases">
        <title>Depth-based differentiation of microbial function through sediment-hosted aquifers and enrichment of novel symbionts in the deep terrestrial subsurface.</title>
        <authorList>
            <person name="Probst A.J."/>
            <person name="Ladd B."/>
            <person name="Jarett J.K."/>
            <person name="Geller-Mcgrath D.E."/>
            <person name="Sieber C.M."/>
            <person name="Emerson J.B."/>
            <person name="Anantharaman K."/>
            <person name="Thomas B.C."/>
            <person name="Malmstrom R."/>
            <person name="Stieglmeier M."/>
            <person name="Klingl A."/>
            <person name="Woyke T."/>
            <person name="Ryan C.M."/>
            <person name="Banfield J.F."/>
        </authorList>
    </citation>
    <scope>NUCLEOTIDE SEQUENCE [LARGE SCALE GENOMIC DNA]</scope>
    <source>
        <strain evidence="5">CG11_big_fil_rev_8_21_14_0_20_36_8</strain>
    </source>
</reference>
<dbReference type="GO" id="GO:0003747">
    <property type="term" value="F:translation release factor activity"/>
    <property type="evidence" value="ECO:0007669"/>
    <property type="project" value="InterPro"/>
</dbReference>
<evidence type="ECO:0000313" key="6">
    <source>
        <dbReference type="Proteomes" id="UP000231056"/>
    </source>
</evidence>
<dbReference type="InterPro" id="IPR045853">
    <property type="entry name" value="Pep_chain_release_fac_I_sf"/>
</dbReference>
<dbReference type="Pfam" id="PF03462">
    <property type="entry name" value="PCRF"/>
    <property type="match status" value="1"/>
</dbReference>
<dbReference type="PANTHER" id="PTHR43804">
    <property type="entry name" value="LD18447P"/>
    <property type="match status" value="1"/>
</dbReference>
<dbReference type="Proteomes" id="UP000231056">
    <property type="component" value="Unassembled WGS sequence"/>
</dbReference>
<gene>
    <name evidence="5" type="ORF">COV58_02025</name>
</gene>
<evidence type="ECO:0000256" key="1">
    <source>
        <dbReference type="ARBA" id="ARBA00010835"/>
    </source>
</evidence>
<dbReference type="Gene3D" id="3.30.70.1660">
    <property type="match status" value="1"/>
</dbReference>
<proteinExistence type="inferred from homology"/>
<organism evidence="5 6">
    <name type="scientific">Candidatus Roizmanbacteria bacterium CG11_big_fil_rev_8_21_14_0_20_36_8</name>
    <dbReference type="NCBI Taxonomy" id="1974856"/>
    <lineage>
        <taxon>Bacteria</taxon>
        <taxon>Candidatus Roizmaniibacteriota</taxon>
    </lineage>
</organism>
<keyword evidence="3" id="KW-0648">Protein biosynthesis</keyword>
<dbReference type="PANTHER" id="PTHR43804:SF7">
    <property type="entry name" value="LD18447P"/>
    <property type="match status" value="1"/>
</dbReference>
<feature type="non-terminal residue" evidence="5">
    <location>
        <position position="1"/>
    </location>
</feature>
<dbReference type="InterPro" id="IPR000352">
    <property type="entry name" value="Pep_chain_release_fac_I"/>
</dbReference>
<evidence type="ECO:0000256" key="3">
    <source>
        <dbReference type="ARBA" id="ARBA00022917"/>
    </source>
</evidence>
<sequence length="232" mass="26035">NQNIVIIEAAQGAGGDESKLWGHDLLISYSKFAAKKGLKVVPVDENVIKISGPNAFNYFKNETGVHRVQRVPSTEKRGRVHTSTTVIIVTPQILSSDIRIAESDLDWQFYRSGGSGGQNVNKVSTAVRLIHKPSGLVVTSSRERTQQANRQIAKELLAGRLYQVEEDERRGMRSSFDLNTGSGDRSDKMRTYNFPQNRITDHRINKSFHDLETVVNAGKWDKIFKVLAEKLK</sequence>
<dbReference type="AlphaFoldDB" id="A0A2M6IUK7"/>
<dbReference type="Gene3D" id="3.30.160.20">
    <property type="match status" value="1"/>
</dbReference>
<comment type="caution">
    <text evidence="5">The sequence shown here is derived from an EMBL/GenBank/DDBJ whole genome shotgun (WGS) entry which is preliminary data.</text>
</comment>
<dbReference type="EMBL" id="PCVM01000048">
    <property type="protein sequence ID" value="PIQ73540.1"/>
    <property type="molecule type" value="Genomic_DNA"/>
</dbReference>
<feature type="domain" description="Prokaryotic-type class I peptide chain release factors" evidence="4">
    <location>
        <begin position="111"/>
        <end position="127"/>
    </location>
</feature>